<feature type="transmembrane region" description="Helical" evidence="6">
    <location>
        <begin position="60"/>
        <end position="78"/>
    </location>
</feature>
<dbReference type="PANTHER" id="PTHR47089:SF1">
    <property type="entry name" value="GUANOSINE ABC TRANSPORTER PERMEASE PROTEIN NUPP"/>
    <property type="match status" value="1"/>
</dbReference>
<feature type="transmembrane region" description="Helical" evidence="6">
    <location>
        <begin position="140"/>
        <end position="158"/>
    </location>
</feature>
<dbReference type="GO" id="GO:0022857">
    <property type="term" value="F:transmembrane transporter activity"/>
    <property type="evidence" value="ECO:0007669"/>
    <property type="project" value="InterPro"/>
</dbReference>
<keyword evidence="5 6" id="KW-0472">Membrane</keyword>
<keyword evidence="4 6" id="KW-1133">Transmembrane helix</keyword>
<reference evidence="8" key="1">
    <citation type="submission" date="2016-10" db="EMBL/GenBank/DDBJ databases">
        <authorList>
            <person name="Varghese N."/>
            <person name="Submissions S."/>
        </authorList>
    </citation>
    <scope>NUCLEOTIDE SEQUENCE [LARGE SCALE GENOMIC DNA]</scope>
    <source>
        <strain evidence="8">DSM 20403</strain>
    </source>
</reference>
<organism evidence="7 8">
    <name type="scientific">Ligilactobacillus ruminis DSM 20403 = NBRC 102161</name>
    <dbReference type="NCBI Taxonomy" id="1423798"/>
    <lineage>
        <taxon>Bacteria</taxon>
        <taxon>Bacillati</taxon>
        <taxon>Bacillota</taxon>
        <taxon>Bacilli</taxon>
        <taxon>Lactobacillales</taxon>
        <taxon>Lactobacillaceae</taxon>
        <taxon>Ligilactobacillus</taxon>
    </lineage>
</organism>
<dbReference type="PANTHER" id="PTHR47089">
    <property type="entry name" value="ABC TRANSPORTER, PERMEASE PROTEIN"/>
    <property type="match status" value="1"/>
</dbReference>
<gene>
    <name evidence="7" type="ORF">SAMN02910432_01753</name>
</gene>
<keyword evidence="3 6" id="KW-0812">Transmembrane</keyword>
<evidence type="ECO:0000256" key="5">
    <source>
        <dbReference type="ARBA" id="ARBA00023136"/>
    </source>
</evidence>
<feature type="transmembrane region" description="Helical" evidence="6">
    <location>
        <begin position="294"/>
        <end position="315"/>
    </location>
</feature>
<feature type="transmembrane region" description="Helical" evidence="6">
    <location>
        <begin position="12"/>
        <end position="33"/>
    </location>
</feature>
<dbReference type="AlphaFoldDB" id="A0A1I2SV40"/>
<evidence type="ECO:0000256" key="3">
    <source>
        <dbReference type="ARBA" id="ARBA00022692"/>
    </source>
</evidence>
<evidence type="ECO:0000313" key="8">
    <source>
        <dbReference type="Proteomes" id="UP000182635"/>
    </source>
</evidence>
<evidence type="ECO:0000313" key="7">
    <source>
        <dbReference type="EMBL" id="SFG53771.1"/>
    </source>
</evidence>
<keyword evidence="7" id="KW-0813">Transport</keyword>
<evidence type="ECO:0000256" key="6">
    <source>
        <dbReference type="SAM" id="Phobius"/>
    </source>
</evidence>
<dbReference type="CDD" id="cd06580">
    <property type="entry name" value="TM_PBP1_transp_TpRbsC_like"/>
    <property type="match status" value="1"/>
</dbReference>
<sequence length="360" mass="38123">MLKGKNKNALIIPLLAVLSGFIVGAVLMLVFGYNPIQNYVNLFAGAFGDVYSVSETLRNMTPLLLTGLGFAVSSKAGFFNIGGPGQYLMGWFSAVVFALHFHALPGIVLIIGSILCGALCGAIWSGIAGVLRAFFGTSEVISTIMLNYIALYYVNYAIKTWLAPKGSDSSPNIPKKASLCTDFLQNLTHGSTFHWGFFLAILCAFAVWFYFNKTCSGFEVRSVGMNPSASRYAGMNVKKTIIVAMIISGILAGMAGALDGIGNYQNISVSNSTPSVGFDGMAVALLAGENPIGMLFSALLFSALQIGGLSISVLSTTPSEIVNVVMASIIFFVGIKYAFEMLIIKGVIKKGAKAKEAGNQ</sequence>
<dbReference type="Pfam" id="PF02653">
    <property type="entry name" value="BPD_transp_2"/>
    <property type="match status" value="1"/>
</dbReference>
<dbReference type="OrthoDB" id="45037at2"/>
<evidence type="ECO:0000256" key="2">
    <source>
        <dbReference type="ARBA" id="ARBA00022475"/>
    </source>
</evidence>
<feature type="transmembrane region" description="Helical" evidence="6">
    <location>
        <begin position="107"/>
        <end position="128"/>
    </location>
</feature>
<dbReference type="InterPro" id="IPR001851">
    <property type="entry name" value="ABC_transp_permease"/>
</dbReference>
<keyword evidence="7" id="KW-0762">Sugar transport</keyword>
<protein>
    <submittedName>
        <fullName evidence="7">Simple sugar transport system permease protein</fullName>
    </submittedName>
</protein>
<feature type="transmembrane region" description="Helical" evidence="6">
    <location>
        <begin position="241"/>
        <end position="261"/>
    </location>
</feature>
<dbReference type="Proteomes" id="UP000182635">
    <property type="component" value="Unassembled WGS sequence"/>
</dbReference>
<evidence type="ECO:0000256" key="4">
    <source>
        <dbReference type="ARBA" id="ARBA00022989"/>
    </source>
</evidence>
<accession>A0A1I2SV40</accession>
<feature type="transmembrane region" description="Helical" evidence="6">
    <location>
        <begin position="193"/>
        <end position="211"/>
    </location>
</feature>
<name>A0A1I2SV40_9LACO</name>
<evidence type="ECO:0000256" key="1">
    <source>
        <dbReference type="ARBA" id="ARBA00004651"/>
    </source>
</evidence>
<comment type="subcellular location">
    <subcellularLocation>
        <location evidence="1">Cell membrane</location>
        <topology evidence="1">Multi-pass membrane protein</topology>
    </subcellularLocation>
</comment>
<feature type="transmembrane region" description="Helical" evidence="6">
    <location>
        <begin position="321"/>
        <end position="339"/>
    </location>
</feature>
<keyword evidence="2" id="KW-1003">Cell membrane</keyword>
<dbReference type="EMBL" id="FOPI01000033">
    <property type="protein sequence ID" value="SFG53771.1"/>
    <property type="molecule type" value="Genomic_DNA"/>
</dbReference>
<dbReference type="GO" id="GO:0005886">
    <property type="term" value="C:plasma membrane"/>
    <property type="evidence" value="ECO:0007669"/>
    <property type="project" value="UniProtKB-SubCell"/>
</dbReference>
<proteinExistence type="predicted"/>
<dbReference type="RefSeq" id="WP_046922288.1">
    <property type="nucleotide sequence ID" value="NZ_AYYL01000045.1"/>
</dbReference>